<dbReference type="EMBL" id="JAXAVV010000011">
    <property type="protein sequence ID" value="MDX8052392.1"/>
    <property type="molecule type" value="Genomic_DNA"/>
</dbReference>
<evidence type="ECO:0000313" key="2">
    <source>
        <dbReference type="EMBL" id="MDX8052392.1"/>
    </source>
</evidence>
<dbReference type="Proteomes" id="UP001271792">
    <property type="component" value="Unassembled WGS sequence"/>
</dbReference>
<name>A0ABU4TWY6_9PSEU</name>
<dbReference type="RefSeq" id="WP_319986269.1">
    <property type="nucleotide sequence ID" value="NZ_JAXAVV010000011.1"/>
</dbReference>
<comment type="caution">
    <text evidence="2">The sequence shown here is derived from an EMBL/GenBank/DDBJ whole genome shotgun (WGS) entry which is preliminary data.</text>
</comment>
<feature type="transmembrane region" description="Helical" evidence="1">
    <location>
        <begin position="26"/>
        <end position="45"/>
    </location>
</feature>
<evidence type="ECO:0000256" key="1">
    <source>
        <dbReference type="SAM" id="Phobius"/>
    </source>
</evidence>
<keyword evidence="3" id="KW-1185">Reference proteome</keyword>
<sequence>MAFAAATVATQVPAYSRHLFTMDLDSQSLPVGMVVALVVAVVPVLHRAGSRGLLTC</sequence>
<organism evidence="2 3">
    <name type="scientific">Lentzea kristufekii</name>
    <dbReference type="NCBI Taxonomy" id="3095430"/>
    <lineage>
        <taxon>Bacteria</taxon>
        <taxon>Bacillati</taxon>
        <taxon>Actinomycetota</taxon>
        <taxon>Actinomycetes</taxon>
        <taxon>Pseudonocardiales</taxon>
        <taxon>Pseudonocardiaceae</taxon>
        <taxon>Lentzea</taxon>
    </lineage>
</organism>
<protein>
    <submittedName>
        <fullName evidence="2">Uncharacterized protein</fullName>
    </submittedName>
</protein>
<keyword evidence="1" id="KW-0472">Membrane</keyword>
<reference evidence="2 3" key="1">
    <citation type="submission" date="2023-11" db="EMBL/GenBank/DDBJ databases">
        <title>Lentzea sokolovensis, sp. nov., Lentzea kristufkii, sp. nov., and Lentzea miocenensis, sp. nov., rare actinobacteria from Sokolov Coal Basin, Miocene lacustrine sediment, Czech Republic.</title>
        <authorList>
            <person name="Lara A."/>
            <person name="Kotroba L."/>
            <person name="Nouioui I."/>
            <person name="Neumann-Schaal M."/>
            <person name="Mast Y."/>
            <person name="Chronakova A."/>
        </authorList>
    </citation>
    <scope>NUCLEOTIDE SEQUENCE [LARGE SCALE GENOMIC DNA]</scope>
    <source>
        <strain evidence="2 3">BCCO 10_0798</strain>
    </source>
</reference>
<keyword evidence="1" id="KW-1133">Transmembrane helix</keyword>
<proteinExistence type="predicted"/>
<accession>A0ABU4TWY6</accession>
<keyword evidence="1" id="KW-0812">Transmembrane</keyword>
<evidence type="ECO:0000313" key="3">
    <source>
        <dbReference type="Proteomes" id="UP001271792"/>
    </source>
</evidence>
<gene>
    <name evidence="2" type="ORF">SK571_23655</name>
</gene>